<accession>A0A2N5S417</accession>
<proteinExistence type="predicted"/>
<evidence type="ECO:0000313" key="1">
    <source>
        <dbReference type="EMBL" id="PLW07951.1"/>
    </source>
</evidence>
<dbReference type="EMBL" id="PGCJ01001191">
    <property type="protein sequence ID" value="PLW07951.1"/>
    <property type="molecule type" value="Genomic_DNA"/>
</dbReference>
<organism evidence="1 2">
    <name type="scientific">Puccinia coronata f. sp. avenae</name>
    <dbReference type="NCBI Taxonomy" id="200324"/>
    <lineage>
        <taxon>Eukaryota</taxon>
        <taxon>Fungi</taxon>
        <taxon>Dikarya</taxon>
        <taxon>Basidiomycota</taxon>
        <taxon>Pucciniomycotina</taxon>
        <taxon>Pucciniomycetes</taxon>
        <taxon>Pucciniales</taxon>
        <taxon>Pucciniaceae</taxon>
        <taxon>Puccinia</taxon>
    </lineage>
</organism>
<reference evidence="1 2" key="1">
    <citation type="submission" date="2017-11" db="EMBL/GenBank/DDBJ databases">
        <title>De novo assembly and phasing of dikaryotic genomes from two isolates of Puccinia coronata f. sp. avenae, the causal agent of oat crown rust.</title>
        <authorList>
            <person name="Miller M.E."/>
            <person name="Zhang Y."/>
            <person name="Omidvar V."/>
            <person name="Sperschneider J."/>
            <person name="Schwessinger B."/>
            <person name="Raley C."/>
            <person name="Palmer J.M."/>
            <person name="Garnica D."/>
            <person name="Upadhyaya N."/>
            <person name="Rathjen J."/>
            <person name="Taylor J.M."/>
            <person name="Park R.F."/>
            <person name="Dodds P.N."/>
            <person name="Hirsch C.D."/>
            <person name="Kianian S.F."/>
            <person name="Figueroa M."/>
        </authorList>
    </citation>
    <scope>NUCLEOTIDE SEQUENCE [LARGE SCALE GENOMIC DNA]</scope>
    <source>
        <strain evidence="1">12NC29</strain>
    </source>
</reference>
<comment type="caution">
    <text evidence="1">The sequence shown here is derived from an EMBL/GenBank/DDBJ whole genome shotgun (WGS) entry which is preliminary data.</text>
</comment>
<dbReference type="AlphaFoldDB" id="A0A2N5S417"/>
<name>A0A2N5S417_9BASI</name>
<sequence length="486" mass="53085">MTTAGTTRIRALIRSAWVAEHWQAGQVALDPDQAAPHAPDGQLVDSAYAMSEARLQQAIAMAQQAGFKLPDRTLFELQLRLASICERLNTPSSLIKSYEIYAQLWKSCVHSTDGVSPSHPNSTDGWRARQAIRIADMLGQVGLKIAALERTVDASRAAVRQQAAENYLIWAITRGLGLQSSLEHPAGGSQATVPSKQSKQPSVWASIFGKLDRQTRNASDSLGHLEPITHQLDLLSGLPHPSALESKPAQLRVVISSLINLSVHLVSVDIRKALVIQNQIHDFVNAAIDVQESQGSESPDAKLHLQWLKSRAALSLVYLSEIVQAVQQTTDQSIVDRCQNALDMIDSTLSTLEEESKGASDAFQRGMTRAFSGRLSEPLERLQRDARLTGAMGASLLGLVHETCPSKRSLASSSHLESTFKWCYASDSQAETGCELARNFFQRAVHYSLGNPASQFRHPQPAAVLLTPLNENLAHLAHIDHLSHHS</sequence>
<gene>
    <name evidence="1" type="ORF">PCANC_24047</name>
</gene>
<protein>
    <submittedName>
        <fullName evidence="1">Uncharacterized protein</fullName>
    </submittedName>
</protein>
<evidence type="ECO:0000313" key="2">
    <source>
        <dbReference type="Proteomes" id="UP000235388"/>
    </source>
</evidence>
<dbReference type="Proteomes" id="UP000235388">
    <property type="component" value="Unassembled WGS sequence"/>
</dbReference>
<keyword evidence="2" id="KW-1185">Reference proteome</keyword>
<dbReference type="OrthoDB" id="2524554at2759"/>